<accession>F8AE52</accession>
<feature type="transmembrane region" description="Helical" evidence="6">
    <location>
        <begin position="206"/>
        <end position="231"/>
    </location>
</feature>
<evidence type="ECO:0000256" key="2">
    <source>
        <dbReference type="ARBA" id="ARBA00022475"/>
    </source>
</evidence>
<keyword evidence="3 6" id="KW-0812">Transmembrane</keyword>
<dbReference type="STRING" id="667014.Thein_0249"/>
<evidence type="ECO:0000256" key="1">
    <source>
        <dbReference type="ARBA" id="ARBA00004651"/>
    </source>
</evidence>
<feature type="transmembrane region" description="Helical" evidence="6">
    <location>
        <begin position="243"/>
        <end position="268"/>
    </location>
</feature>
<dbReference type="AlphaFoldDB" id="F8AE52"/>
<dbReference type="FunCoup" id="F8AE52">
    <property type="interactions" value="196"/>
</dbReference>
<dbReference type="InterPro" id="IPR043428">
    <property type="entry name" value="LivM-like"/>
</dbReference>
<feature type="transmembrane region" description="Helical" evidence="6">
    <location>
        <begin position="280"/>
        <end position="299"/>
    </location>
</feature>
<feature type="transmembrane region" description="Helical" evidence="6">
    <location>
        <begin position="39"/>
        <end position="64"/>
    </location>
</feature>
<proteinExistence type="predicted"/>
<feature type="transmembrane region" description="Helical" evidence="6">
    <location>
        <begin position="157"/>
        <end position="176"/>
    </location>
</feature>
<dbReference type="eggNOG" id="COG4177">
    <property type="taxonomic scope" value="Bacteria"/>
</dbReference>
<organism evidence="7 8">
    <name type="scientific">Thermodesulfatator indicus (strain DSM 15286 / JCM 11887 / CIR29812)</name>
    <dbReference type="NCBI Taxonomy" id="667014"/>
    <lineage>
        <taxon>Bacteria</taxon>
        <taxon>Pseudomonadati</taxon>
        <taxon>Thermodesulfobacteriota</taxon>
        <taxon>Thermodesulfobacteria</taxon>
        <taxon>Thermodesulfobacteriales</taxon>
        <taxon>Thermodesulfatatoraceae</taxon>
        <taxon>Thermodesulfatator</taxon>
    </lineage>
</organism>
<feature type="transmembrane region" description="Helical" evidence="6">
    <location>
        <begin position="108"/>
        <end position="125"/>
    </location>
</feature>
<dbReference type="GO" id="GO:0005886">
    <property type="term" value="C:plasma membrane"/>
    <property type="evidence" value="ECO:0007669"/>
    <property type="project" value="UniProtKB-SubCell"/>
</dbReference>
<keyword evidence="8" id="KW-1185">Reference proteome</keyword>
<evidence type="ECO:0000256" key="6">
    <source>
        <dbReference type="SAM" id="Phobius"/>
    </source>
</evidence>
<dbReference type="Pfam" id="PF02653">
    <property type="entry name" value="BPD_transp_2"/>
    <property type="match status" value="1"/>
</dbReference>
<dbReference type="KEGG" id="tid:Thein_0249"/>
<protein>
    <submittedName>
        <fullName evidence="7">Inner-membrane translocator</fullName>
    </submittedName>
</protein>
<sequence>MRKQYLALIIFALTILVVGFLNQNDYYFNVLNILFLKGLIVIGLSLLMGYAGQVSLGHAAFYGLGAYTSGILTTKFGWSCLPALGMAQLVTLVAALIIGLPALRLKGHYLAMATLGFGVIVYIIFKELISLTGGPSGLVGIPPLEIFGKTFMESREYYFIFGGVLWLALLGALHLAHSPFGRSLLAIHDSEAATVSLGYDTNRLKLVVFLLSAALAGLAGSLYAHFAMFIAPTSFTFLHSVKFVTMVVIGGVASLWGALLGAVVLTILPEVLTVFEDYDVLVFGAILVLIMIFLPEGLFKGLGKLVSSFKKQLNRV</sequence>
<comment type="subcellular location">
    <subcellularLocation>
        <location evidence="1">Cell membrane</location>
        <topology evidence="1">Multi-pass membrane protein</topology>
    </subcellularLocation>
</comment>
<dbReference type="Proteomes" id="UP000006793">
    <property type="component" value="Chromosome"/>
</dbReference>
<evidence type="ECO:0000313" key="7">
    <source>
        <dbReference type="EMBL" id="AEH44133.1"/>
    </source>
</evidence>
<keyword evidence="2" id="KW-1003">Cell membrane</keyword>
<reference evidence="8" key="1">
    <citation type="submission" date="2011-04" db="EMBL/GenBank/DDBJ databases">
        <title>The complete genome of Thermodesulfatator indicus DSM 15286.</title>
        <authorList>
            <person name="Lucas S."/>
            <person name="Copeland A."/>
            <person name="Lapidus A."/>
            <person name="Bruce D."/>
            <person name="Goodwin L."/>
            <person name="Pitluck S."/>
            <person name="Peters L."/>
            <person name="Kyrpides N."/>
            <person name="Mavromatis K."/>
            <person name="Pagani I."/>
            <person name="Ivanova N."/>
            <person name="Saunders L."/>
            <person name="Detter J.C."/>
            <person name="Tapia R."/>
            <person name="Han C."/>
            <person name="Land M."/>
            <person name="Hauser L."/>
            <person name="Markowitz V."/>
            <person name="Cheng J.-F."/>
            <person name="Hugenholtz P."/>
            <person name="Woyke T."/>
            <person name="Wu D."/>
            <person name="Spring S."/>
            <person name="Schroeder M."/>
            <person name="Brambilla E."/>
            <person name="Klenk H.-P."/>
            <person name="Eisen J.A."/>
        </authorList>
    </citation>
    <scope>NUCLEOTIDE SEQUENCE [LARGE SCALE GENOMIC DNA]</scope>
    <source>
        <strain evidence="8">DSM 15286 / JCM 11887 / CIR29812</strain>
    </source>
</reference>
<reference evidence="7 8" key="2">
    <citation type="journal article" date="2012" name="Stand. Genomic Sci.">
        <title>Complete genome sequence of the thermophilic sulfate-reducing ocean bacterium Thermodesulfatator indicus type strain (CIR29812(T)).</title>
        <authorList>
            <person name="Anderson I."/>
            <person name="Saunders E."/>
            <person name="Lapidus A."/>
            <person name="Nolan M."/>
            <person name="Lucas S."/>
            <person name="Tice H."/>
            <person name="Del Rio T.G."/>
            <person name="Cheng J.F."/>
            <person name="Han C."/>
            <person name="Tapia R."/>
            <person name="Goodwin L.A."/>
            <person name="Pitluck S."/>
            <person name="Liolios K."/>
            <person name="Mavromatis K."/>
            <person name="Pagani I."/>
            <person name="Ivanova N."/>
            <person name="Mikhailova N."/>
            <person name="Pati A."/>
            <person name="Chen A."/>
            <person name="Palaniappan K."/>
            <person name="Land M."/>
            <person name="Hauser L."/>
            <person name="Jeffries C.D."/>
            <person name="Chang Y.J."/>
            <person name="Brambilla E.M."/>
            <person name="Rohde M."/>
            <person name="Spring S."/>
            <person name="Goker M."/>
            <person name="Detter J.C."/>
            <person name="Woyke T."/>
            <person name="Bristow J."/>
            <person name="Eisen J.A."/>
            <person name="Markowitz V."/>
            <person name="Hugenholtz P."/>
            <person name="Kyrpides N.C."/>
            <person name="Klenk H.P."/>
        </authorList>
    </citation>
    <scope>NUCLEOTIDE SEQUENCE [LARGE SCALE GENOMIC DNA]</scope>
    <source>
        <strain evidence="8">DSM 15286 / JCM 11887 / CIR29812</strain>
    </source>
</reference>
<evidence type="ECO:0000313" key="8">
    <source>
        <dbReference type="Proteomes" id="UP000006793"/>
    </source>
</evidence>
<name>F8AE52_THEID</name>
<evidence type="ECO:0000256" key="5">
    <source>
        <dbReference type="ARBA" id="ARBA00023136"/>
    </source>
</evidence>
<dbReference type="InParanoid" id="F8AE52"/>
<dbReference type="HOGENOM" id="CLU_031365_2_2_0"/>
<gene>
    <name evidence="7" type="ordered locus">Thein_0249</name>
</gene>
<dbReference type="OrthoDB" id="9034298at2"/>
<evidence type="ECO:0000256" key="3">
    <source>
        <dbReference type="ARBA" id="ARBA00022692"/>
    </source>
</evidence>
<evidence type="ECO:0000256" key="4">
    <source>
        <dbReference type="ARBA" id="ARBA00022989"/>
    </source>
</evidence>
<dbReference type="RefSeq" id="WP_013906879.1">
    <property type="nucleotide sequence ID" value="NC_015681.1"/>
</dbReference>
<dbReference type="PATRIC" id="fig|667014.3.peg.254"/>
<keyword evidence="4 6" id="KW-1133">Transmembrane helix</keyword>
<feature type="transmembrane region" description="Helical" evidence="6">
    <location>
        <begin position="76"/>
        <end position="102"/>
    </location>
</feature>
<dbReference type="InterPro" id="IPR001851">
    <property type="entry name" value="ABC_transp_permease"/>
</dbReference>
<dbReference type="EMBL" id="CP002683">
    <property type="protein sequence ID" value="AEH44133.1"/>
    <property type="molecule type" value="Genomic_DNA"/>
</dbReference>
<dbReference type="PANTHER" id="PTHR30482">
    <property type="entry name" value="HIGH-AFFINITY BRANCHED-CHAIN AMINO ACID TRANSPORT SYSTEM PERMEASE"/>
    <property type="match status" value="1"/>
</dbReference>
<keyword evidence="5 6" id="KW-0472">Membrane</keyword>
<dbReference type="CDD" id="cd06581">
    <property type="entry name" value="TM_PBP1_LivM_like"/>
    <property type="match status" value="1"/>
</dbReference>
<dbReference type="PaxDb" id="667014-Thein_0249"/>
<dbReference type="PANTHER" id="PTHR30482:SF18">
    <property type="entry name" value="BRANCHED AMINO ACID TRANSPORT SYSTEM PERMEASE"/>
    <property type="match status" value="1"/>
</dbReference>
<dbReference type="GO" id="GO:0015658">
    <property type="term" value="F:branched-chain amino acid transmembrane transporter activity"/>
    <property type="evidence" value="ECO:0007669"/>
    <property type="project" value="InterPro"/>
</dbReference>